<dbReference type="EMBL" id="PYGE01000022">
    <property type="protein sequence ID" value="PSK97558.1"/>
    <property type="molecule type" value="Genomic_DNA"/>
</dbReference>
<protein>
    <submittedName>
        <fullName evidence="3">Alpha/beta hydrolase family protein</fullName>
    </submittedName>
</protein>
<dbReference type="AlphaFoldDB" id="A0A2P8DK43"/>
<dbReference type="GO" id="GO:0016787">
    <property type="term" value="F:hydrolase activity"/>
    <property type="evidence" value="ECO:0007669"/>
    <property type="project" value="UniProtKB-KW"/>
</dbReference>
<dbReference type="Pfam" id="PF00561">
    <property type="entry name" value="Abhydrolase_1"/>
    <property type="match status" value="1"/>
</dbReference>
<proteinExistence type="predicted"/>
<evidence type="ECO:0000313" key="4">
    <source>
        <dbReference type="Proteomes" id="UP000243528"/>
    </source>
</evidence>
<dbReference type="InterPro" id="IPR000073">
    <property type="entry name" value="AB_hydrolase_1"/>
</dbReference>
<dbReference type="SUPFAM" id="SSF53474">
    <property type="entry name" value="alpha/beta-Hydrolases"/>
    <property type="match status" value="1"/>
</dbReference>
<organism evidence="3 4">
    <name type="scientific">Haloactinopolyspora alba</name>
    <dbReference type="NCBI Taxonomy" id="648780"/>
    <lineage>
        <taxon>Bacteria</taxon>
        <taxon>Bacillati</taxon>
        <taxon>Actinomycetota</taxon>
        <taxon>Actinomycetes</taxon>
        <taxon>Jiangellales</taxon>
        <taxon>Jiangellaceae</taxon>
        <taxon>Haloactinopolyspora</taxon>
    </lineage>
</organism>
<dbReference type="RefSeq" id="WP_106539383.1">
    <property type="nucleotide sequence ID" value="NZ_ML142904.1"/>
</dbReference>
<dbReference type="Gene3D" id="3.40.50.1820">
    <property type="entry name" value="alpha/beta hydrolase"/>
    <property type="match status" value="1"/>
</dbReference>
<gene>
    <name evidence="3" type="ORF">CLV30_12250</name>
</gene>
<feature type="domain" description="AB hydrolase-1" evidence="2">
    <location>
        <begin position="48"/>
        <end position="145"/>
    </location>
</feature>
<feature type="region of interest" description="Disordered" evidence="1">
    <location>
        <begin position="266"/>
        <end position="287"/>
    </location>
</feature>
<name>A0A2P8DK43_9ACTN</name>
<keyword evidence="4" id="KW-1185">Reference proteome</keyword>
<dbReference type="OrthoDB" id="3366103at2"/>
<evidence type="ECO:0000313" key="3">
    <source>
        <dbReference type="EMBL" id="PSK97558.1"/>
    </source>
</evidence>
<sequence length="287" mass="31047">MRNWLASEARRAQRATRSGQGRRLLAADGTLLHAWHFPPHDGGRDDLAIVVVHGFTQSSRSPQMQRIGWWLSGHAGVVLLDLRGHGRSGGHSTLGWREVHDVDAAVDWAHSLGYARVATVGFSLGSAVVVRHAALHRATRAVVAVSVPGEWHYRGTAAMRTLHRLILTRLGRGLLRLTRRTRVSPAGWAEPQPIDPRAAAAELDVPLLVVHGDRDDYFPLHHAWHVHSAATDATLWLERGFGHAEAGATEDLMVRIGAWVSEQVRADGSGAEGSGADGSGADTTSRA</sequence>
<accession>A0A2P8DK43</accession>
<reference evidence="3 4" key="1">
    <citation type="submission" date="2018-03" db="EMBL/GenBank/DDBJ databases">
        <title>Genomic Encyclopedia of Archaeal and Bacterial Type Strains, Phase II (KMG-II): from individual species to whole genera.</title>
        <authorList>
            <person name="Goeker M."/>
        </authorList>
    </citation>
    <scope>NUCLEOTIDE SEQUENCE [LARGE SCALE GENOMIC DNA]</scope>
    <source>
        <strain evidence="3 4">DSM 45211</strain>
    </source>
</reference>
<comment type="caution">
    <text evidence="3">The sequence shown here is derived from an EMBL/GenBank/DDBJ whole genome shotgun (WGS) entry which is preliminary data.</text>
</comment>
<evidence type="ECO:0000256" key="1">
    <source>
        <dbReference type="SAM" id="MobiDB-lite"/>
    </source>
</evidence>
<evidence type="ECO:0000259" key="2">
    <source>
        <dbReference type="Pfam" id="PF00561"/>
    </source>
</evidence>
<dbReference type="PANTHER" id="PTHR12277">
    <property type="entry name" value="ALPHA/BETA HYDROLASE DOMAIN-CONTAINING PROTEIN"/>
    <property type="match status" value="1"/>
</dbReference>
<dbReference type="InterPro" id="IPR029058">
    <property type="entry name" value="AB_hydrolase_fold"/>
</dbReference>
<keyword evidence="3" id="KW-0378">Hydrolase</keyword>
<dbReference type="Proteomes" id="UP000243528">
    <property type="component" value="Unassembled WGS sequence"/>
</dbReference>